<gene>
    <name evidence="1" type="ORF">DCAF_LOCUS2476</name>
</gene>
<keyword evidence="2" id="KW-1185">Reference proteome</keyword>
<feature type="non-terminal residue" evidence="1">
    <location>
        <position position="1"/>
    </location>
</feature>
<comment type="caution">
    <text evidence="1">The sequence shown here is derived from an EMBL/GenBank/DDBJ whole genome shotgun (WGS) entry which is preliminary data.</text>
</comment>
<feature type="non-terminal residue" evidence="1">
    <location>
        <position position="124"/>
    </location>
</feature>
<evidence type="ECO:0000313" key="2">
    <source>
        <dbReference type="Proteomes" id="UP001314170"/>
    </source>
</evidence>
<organism evidence="1 2">
    <name type="scientific">Dovyalis caffra</name>
    <dbReference type="NCBI Taxonomy" id="77055"/>
    <lineage>
        <taxon>Eukaryota</taxon>
        <taxon>Viridiplantae</taxon>
        <taxon>Streptophyta</taxon>
        <taxon>Embryophyta</taxon>
        <taxon>Tracheophyta</taxon>
        <taxon>Spermatophyta</taxon>
        <taxon>Magnoliopsida</taxon>
        <taxon>eudicotyledons</taxon>
        <taxon>Gunneridae</taxon>
        <taxon>Pentapetalae</taxon>
        <taxon>rosids</taxon>
        <taxon>fabids</taxon>
        <taxon>Malpighiales</taxon>
        <taxon>Salicaceae</taxon>
        <taxon>Flacourtieae</taxon>
        <taxon>Dovyalis</taxon>
    </lineage>
</organism>
<proteinExistence type="predicted"/>
<dbReference type="Proteomes" id="UP001314170">
    <property type="component" value="Unassembled WGS sequence"/>
</dbReference>
<dbReference type="EMBL" id="CAWUPB010000776">
    <property type="protein sequence ID" value="CAK7324810.1"/>
    <property type="molecule type" value="Genomic_DNA"/>
</dbReference>
<protein>
    <submittedName>
        <fullName evidence="1">Uncharacterized protein</fullName>
    </submittedName>
</protein>
<evidence type="ECO:0000313" key="1">
    <source>
        <dbReference type="EMBL" id="CAK7324810.1"/>
    </source>
</evidence>
<sequence length="124" mass="13664">VGVVANKEVHEVEFVGVKNNPKFTKSFDKAAVLDNVVDIKIFDNEVANVAALFEGVEVKDKVINEAANEGIIKCDATAIKVSHESDDLTIDLFGVDNSSSRRSSSSKLSFHDIGYKIFEYVNWI</sequence>
<reference evidence="1 2" key="1">
    <citation type="submission" date="2024-01" db="EMBL/GenBank/DDBJ databases">
        <authorList>
            <person name="Waweru B."/>
        </authorList>
    </citation>
    <scope>NUCLEOTIDE SEQUENCE [LARGE SCALE GENOMIC DNA]</scope>
</reference>
<name>A0AAV1QVJ0_9ROSI</name>
<accession>A0AAV1QVJ0</accession>
<dbReference type="AlphaFoldDB" id="A0AAV1QVJ0"/>